<gene>
    <name evidence="5" type="primary">PBS1</name>
    <name evidence="5" type="ORF">CFP56_041793</name>
</gene>
<evidence type="ECO:0000256" key="3">
    <source>
        <dbReference type="ARBA" id="ARBA00023136"/>
    </source>
</evidence>
<dbReference type="EMBL" id="PKMF04000842">
    <property type="protein sequence ID" value="KAK7818130.1"/>
    <property type="molecule type" value="Genomic_DNA"/>
</dbReference>
<name>A0AAW0IUX5_QUESU</name>
<feature type="region of interest" description="Disordered" evidence="4">
    <location>
        <begin position="174"/>
        <end position="270"/>
    </location>
</feature>
<organism evidence="5 6">
    <name type="scientific">Quercus suber</name>
    <name type="common">Cork oak</name>
    <dbReference type="NCBI Taxonomy" id="58331"/>
    <lineage>
        <taxon>Eukaryota</taxon>
        <taxon>Viridiplantae</taxon>
        <taxon>Streptophyta</taxon>
        <taxon>Embryophyta</taxon>
        <taxon>Tracheophyta</taxon>
        <taxon>Spermatophyta</taxon>
        <taxon>Magnoliopsida</taxon>
        <taxon>eudicotyledons</taxon>
        <taxon>Gunneridae</taxon>
        <taxon>Pentapetalae</taxon>
        <taxon>rosids</taxon>
        <taxon>fabids</taxon>
        <taxon>Fagales</taxon>
        <taxon>Fagaceae</taxon>
        <taxon>Quercus</taxon>
    </lineage>
</organism>
<evidence type="ECO:0000256" key="4">
    <source>
        <dbReference type="SAM" id="MobiDB-lite"/>
    </source>
</evidence>
<feature type="region of interest" description="Disordered" evidence="4">
    <location>
        <begin position="1"/>
        <end position="65"/>
    </location>
</feature>
<feature type="compositionally biased region" description="Basic and acidic residues" evidence="4">
    <location>
        <begin position="185"/>
        <end position="244"/>
    </location>
</feature>
<keyword evidence="6" id="KW-1185">Reference proteome</keyword>
<feature type="compositionally biased region" description="Basic and acidic residues" evidence="4">
    <location>
        <begin position="8"/>
        <end position="26"/>
    </location>
</feature>
<keyword evidence="3" id="KW-0472">Membrane</keyword>
<comment type="caution">
    <text evidence="5">The sequence shown here is derived from an EMBL/GenBank/DDBJ whole genome shotgun (WGS) entry which is preliminary data.</text>
</comment>
<dbReference type="GO" id="GO:0004674">
    <property type="term" value="F:protein serine/threonine kinase activity"/>
    <property type="evidence" value="ECO:0007669"/>
    <property type="project" value="UniProtKB-KW"/>
</dbReference>
<evidence type="ECO:0000256" key="2">
    <source>
        <dbReference type="ARBA" id="ARBA00022527"/>
    </source>
</evidence>
<reference evidence="5 6" key="1">
    <citation type="journal article" date="2018" name="Sci. Data">
        <title>The draft genome sequence of cork oak.</title>
        <authorList>
            <person name="Ramos A.M."/>
            <person name="Usie A."/>
            <person name="Barbosa P."/>
            <person name="Barros P.M."/>
            <person name="Capote T."/>
            <person name="Chaves I."/>
            <person name="Simoes F."/>
            <person name="Abreu I."/>
            <person name="Carrasquinho I."/>
            <person name="Faro C."/>
            <person name="Guimaraes J.B."/>
            <person name="Mendonca D."/>
            <person name="Nobrega F."/>
            <person name="Rodrigues L."/>
            <person name="Saibo N.J.M."/>
            <person name="Varela M.C."/>
            <person name="Egas C."/>
            <person name="Matos J."/>
            <person name="Miguel C.M."/>
            <person name="Oliveira M.M."/>
            <person name="Ricardo C.P."/>
            <person name="Goncalves S."/>
        </authorList>
    </citation>
    <scope>NUCLEOTIDE SEQUENCE [LARGE SCALE GENOMIC DNA]</scope>
    <source>
        <strain evidence="6">cv. HL8</strain>
    </source>
</reference>
<dbReference type="Gene3D" id="3.30.200.20">
    <property type="entry name" value="Phosphorylase Kinase, domain 1"/>
    <property type="match status" value="1"/>
</dbReference>
<dbReference type="GO" id="GO:0016020">
    <property type="term" value="C:membrane"/>
    <property type="evidence" value="ECO:0007669"/>
    <property type="project" value="UniProtKB-SubCell"/>
</dbReference>
<dbReference type="SUPFAM" id="SSF56112">
    <property type="entry name" value="Protein kinase-like (PK-like)"/>
    <property type="match status" value="1"/>
</dbReference>
<protein>
    <submittedName>
        <fullName evidence="5">Serine/threonine-protein kinase pbs1</fullName>
    </submittedName>
</protein>
<dbReference type="InterPro" id="IPR011009">
    <property type="entry name" value="Kinase-like_dom_sf"/>
</dbReference>
<evidence type="ECO:0000313" key="5">
    <source>
        <dbReference type="EMBL" id="KAK7818130.1"/>
    </source>
</evidence>
<dbReference type="Proteomes" id="UP000237347">
    <property type="component" value="Unassembled WGS sequence"/>
</dbReference>
<evidence type="ECO:0000256" key="1">
    <source>
        <dbReference type="ARBA" id="ARBA00004370"/>
    </source>
</evidence>
<proteinExistence type="predicted"/>
<keyword evidence="2" id="KW-0723">Serine/threonine-protein kinase</keyword>
<sequence>MGCFSCFDSKEEEKLNTQKPSDDRKQALPMVSSNISSMPSGADRLVSRANGGTKKELPSPKDGPVPGVHIAAQTFTFRELAAATKNFRPESFLGEGGFGRVYKGRLESTGQARPLFNDRRKFSKLADPQLQGRYPMRGLYQALAVASMCIQEQAATRPLIGDVVTALSYLANQAYDPNTGHGHRGSGDKDEKRNRDERVGRILKNEEGGGSGRRWDFEGSEKDDSPRETARMLNRDLDRERAVAEAKMWGENWREKRRQSAQGSFDGNNG</sequence>
<evidence type="ECO:0000313" key="6">
    <source>
        <dbReference type="Proteomes" id="UP000237347"/>
    </source>
</evidence>
<comment type="subcellular location">
    <subcellularLocation>
        <location evidence="1">Membrane</location>
    </subcellularLocation>
</comment>
<feature type="compositionally biased region" description="Polar residues" evidence="4">
    <location>
        <begin position="260"/>
        <end position="270"/>
    </location>
</feature>
<accession>A0AAW0IUX5</accession>
<keyword evidence="5" id="KW-0808">Transferase</keyword>
<keyword evidence="5" id="KW-0418">Kinase</keyword>
<dbReference type="AlphaFoldDB" id="A0AAW0IUX5"/>
<dbReference type="PANTHER" id="PTHR47985">
    <property type="entry name" value="OS07G0668900 PROTEIN"/>
    <property type="match status" value="1"/>
</dbReference>
<dbReference type="PANTHER" id="PTHR47985:SF44">
    <property type="entry name" value="SERINE_THREONINE-PROTEIN KINASE PBS1"/>
    <property type="match status" value="1"/>
</dbReference>